<feature type="transmembrane region" description="Helical" evidence="6">
    <location>
        <begin position="118"/>
        <end position="138"/>
    </location>
</feature>
<keyword evidence="8" id="KW-1185">Reference proteome</keyword>
<dbReference type="Pfam" id="PF03631">
    <property type="entry name" value="Virul_fac_BrkB"/>
    <property type="match status" value="1"/>
</dbReference>
<dbReference type="Proteomes" id="UP000198619">
    <property type="component" value="Unassembled WGS sequence"/>
</dbReference>
<dbReference type="EMBL" id="FOKI01000003">
    <property type="protein sequence ID" value="SFA81514.1"/>
    <property type="molecule type" value="Genomic_DNA"/>
</dbReference>
<keyword evidence="2" id="KW-1003">Cell membrane</keyword>
<dbReference type="PIRSF" id="PIRSF035875">
    <property type="entry name" value="RNase_BN"/>
    <property type="match status" value="1"/>
</dbReference>
<evidence type="ECO:0000256" key="4">
    <source>
        <dbReference type="ARBA" id="ARBA00022989"/>
    </source>
</evidence>
<evidence type="ECO:0000313" key="8">
    <source>
        <dbReference type="Proteomes" id="UP000198619"/>
    </source>
</evidence>
<comment type="subcellular location">
    <subcellularLocation>
        <location evidence="1">Cell membrane</location>
        <topology evidence="1">Multi-pass membrane protein</topology>
    </subcellularLocation>
</comment>
<proteinExistence type="predicted"/>
<sequence>MMEKNRSILKYMYVLFKMIRYSKNKKDVKFIMMSVIHKVKIIQNKISDDDIFALASQLAYSLVLAFFPFLIFLMTLIGHLKLNPNEVLNTLNALLPTSAYNLIEQTVKDILTYQNGNILSLSLILTIWTAASGFRAIIRGLNKAYSTNEVRGYISTFFLSIVFTIAICIIIITALSLLVFGDIIGKEIFKLTKYDLIFIQVWQLLRYGVIIVMMILVFTLLYIYTPCKRQKWVDVLPGAIFATLGWIITSACFSYYVNNIANYAKRYGGIGAVIVLMTWLYLSSLIILLGGEVNAFLTQKSIFLRDAKQHKK</sequence>
<feature type="transmembrane region" description="Helical" evidence="6">
    <location>
        <begin position="235"/>
        <end position="257"/>
    </location>
</feature>
<keyword evidence="5 6" id="KW-0472">Membrane</keyword>
<dbReference type="AlphaFoldDB" id="A0A1I0VYZ6"/>
<feature type="transmembrane region" description="Helical" evidence="6">
    <location>
        <begin position="269"/>
        <end position="290"/>
    </location>
</feature>
<reference evidence="7 8" key="1">
    <citation type="submission" date="2016-10" db="EMBL/GenBank/DDBJ databases">
        <authorList>
            <person name="de Groot N.N."/>
        </authorList>
    </citation>
    <scope>NUCLEOTIDE SEQUENCE [LARGE SCALE GENOMIC DNA]</scope>
    <source>
        <strain evidence="7 8">DSM 12271</strain>
    </source>
</reference>
<evidence type="ECO:0000256" key="2">
    <source>
        <dbReference type="ARBA" id="ARBA00022475"/>
    </source>
</evidence>
<dbReference type="GO" id="GO:0005886">
    <property type="term" value="C:plasma membrane"/>
    <property type="evidence" value="ECO:0007669"/>
    <property type="project" value="UniProtKB-SubCell"/>
</dbReference>
<organism evidence="7 8">
    <name type="scientific">Clostridium frigidicarnis</name>
    <dbReference type="NCBI Taxonomy" id="84698"/>
    <lineage>
        <taxon>Bacteria</taxon>
        <taxon>Bacillati</taxon>
        <taxon>Bacillota</taxon>
        <taxon>Clostridia</taxon>
        <taxon>Eubacteriales</taxon>
        <taxon>Clostridiaceae</taxon>
        <taxon>Clostridium</taxon>
    </lineage>
</organism>
<evidence type="ECO:0000256" key="6">
    <source>
        <dbReference type="SAM" id="Phobius"/>
    </source>
</evidence>
<dbReference type="PANTHER" id="PTHR30213:SF0">
    <property type="entry name" value="UPF0761 MEMBRANE PROTEIN YIHY"/>
    <property type="match status" value="1"/>
</dbReference>
<keyword evidence="4 6" id="KW-1133">Transmembrane helix</keyword>
<dbReference type="NCBIfam" id="TIGR00765">
    <property type="entry name" value="yihY_not_rbn"/>
    <property type="match status" value="1"/>
</dbReference>
<evidence type="ECO:0000256" key="3">
    <source>
        <dbReference type="ARBA" id="ARBA00022692"/>
    </source>
</evidence>
<evidence type="ECO:0000256" key="5">
    <source>
        <dbReference type="ARBA" id="ARBA00023136"/>
    </source>
</evidence>
<dbReference type="RefSeq" id="WP_242948284.1">
    <property type="nucleotide sequence ID" value="NZ_FOKI01000003.1"/>
</dbReference>
<feature type="transmembrane region" description="Helical" evidence="6">
    <location>
        <begin position="204"/>
        <end position="223"/>
    </location>
</feature>
<dbReference type="STRING" id="84698.SAMN04488528_1003133"/>
<evidence type="ECO:0000313" key="7">
    <source>
        <dbReference type="EMBL" id="SFA81514.1"/>
    </source>
</evidence>
<dbReference type="PANTHER" id="PTHR30213">
    <property type="entry name" value="INNER MEMBRANE PROTEIN YHJD"/>
    <property type="match status" value="1"/>
</dbReference>
<feature type="transmembrane region" description="Helical" evidence="6">
    <location>
        <begin position="158"/>
        <end position="184"/>
    </location>
</feature>
<dbReference type="InterPro" id="IPR017039">
    <property type="entry name" value="Virul_fac_BrkB"/>
</dbReference>
<feature type="transmembrane region" description="Helical" evidence="6">
    <location>
        <begin position="58"/>
        <end position="80"/>
    </location>
</feature>
<name>A0A1I0VYZ6_9CLOT</name>
<evidence type="ECO:0000256" key="1">
    <source>
        <dbReference type="ARBA" id="ARBA00004651"/>
    </source>
</evidence>
<accession>A0A1I0VYZ6</accession>
<gene>
    <name evidence="7" type="ORF">SAMN04488528_1003133</name>
</gene>
<keyword evidence="3 6" id="KW-0812">Transmembrane</keyword>
<protein>
    <submittedName>
        <fullName evidence="7">Membrane protein</fullName>
    </submittedName>
</protein>